<feature type="non-terminal residue" evidence="2">
    <location>
        <position position="1"/>
    </location>
</feature>
<reference evidence="2" key="1">
    <citation type="submission" date="2021-06" db="EMBL/GenBank/DDBJ databases">
        <authorList>
            <person name="Kallberg Y."/>
            <person name="Tangrot J."/>
            <person name="Rosling A."/>
        </authorList>
    </citation>
    <scope>NUCLEOTIDE SEQUENCE</scope>
    <source>
        <strain evidence="2">87-6 pot B 2015</strain>
    </source>
</reference>
<organism evidence="2 3">
    <name type="scientific">Funneliformis mosseae</name>
    <name type="common">Endomycorrhizal fungus</name>
    <name type="synonym">Glomus mosseae</name>
    <dbReference type="NCBI Taxonomy" id="27381"/>
    <lineage>
        <taxon>Eukaryota</taxon>
        <taxon>Fungi</taxon>
        <taxon>Fungi incertae sedis</taxon>
        <taxon>Mucoromycota</taxon>
        <taxon>Glomeromycotina</taxon>
        <taxon>Glomeromycetes</taxon>
        <taxon>Glomerales</taxon>
        <taxon>Glomeraceae</taxon>
        <taxon>Funneliformis</taxon>
    </lineage>
</organism>
<dbReference type="AlphaFoldDB" id="A0A9N9HB26"/>
<keyword evidence="3" id="KW-1185">Reference proteome</keyword>
<evidence type="ECO:0000256" key="1">
    <source>
        <dbReference type="SAM" id="MobiDB-lite"/>
    </source>
</evidence>
<proteinExistence type="predicted"/>
<gene>
    <name evidence="2" type="ORF">FMOSSE_LOCUS11913</name>
</gene>
<evidence type="ECO:0000313" key="2">
    <source>
        <dbReference type="EMBL" id="CAG8660435.1"/>
    </source>
</evidence>
<dbReference type="Proteomes" id="UP000789375">
    <property type="component" value="Unassembled WGS sequence"/>
</dbReference>
<protein>
    <submittedName>
        <fullName evidence="2">8969_t:CDS:1</fullName>
    </submittedName>
</protein>
<dbReference type="EMBL" id="CAJVPP010005131">
    <property type="protein sequence ID" value="CAG8660435.1"/>
    <property type="molecule type" value="Genomic_DNA"/>
</dbReference>
<feature type="compositionally biased region" description="Polar residues" evidence="1">
    <location>
        <begin position="1"/>
        <end position="11"/>
    </location>
</feature>
<evidence type="ECO:0000313" key="3">
    <source>
        <dbReference type="Proteomes" id="UP000789375"/>
    </source>
</evidence>
<feature type="region of interest" description="Disordered" evidence="1">
    <location>
        <begin position="1"/>
        <end position="29"/>
    </location>
</feature>
<sequence>NHTRSVKSVTKISARMPLPKNSHRKKGAKNISQMISDGIQNDSQSQKCILGSSNDILLQ</sequence>
<name>A0A9N9HB26_FUNMO</name>
<accession>A0A9N9HB26</accession>
<comment type="caution">
    <text evidence="2">The sequence shown here is derived from an EMBL/GenBank/DDBJ whole genome shotgun (WGS) entry which is preliminary data.</text>
</comment>